<evidence type="ECO:0000313" key="2">
    <source>
        <dbReference type="Proteomes" id="UP000291106"/>
    </source>
</evidence>
<accession>A0A411PDD9</accession>
<name>A0A411PDD9_9GAMM</name>
<dbReference type="InterPro" id="IPR018531">
    <property type="entry name" value="DUF1993"/>
</dbReference>
<dbReference type="OrthoDB" id="338237at2"/>
<proteinExistence type="predicted"/>
<dbReference type="EMBL" id="CP036200">
    <property type="protein sequence ID" value="QBF81563.1"/>
    <property type="molecule type" value="Genomic_DNA"/>
</dbReference>
<dbReference type="Proteomes" id="UP000291106">
    <property type="component" value="Chromosome"/>
</dbReference>
<dbReference type="SUPFAM" id="SSF109854">
    <property type="entry name" value="DinB/YfiT-like putative metalloenzymes"/>
    <property type="match status" value="1"/>
</dbReference>
<dbReference type="PANTHER" id="PTHR36922:SF1">
    <property type="entry name" value="DUF1993 DOMAIN-CONTAINING PROTEIN"/>
    <property type="match status" value="1"/>
</dbReference>
<reference evidence="1 2" key="1">
    <citation type="submission" date="2019-02" db="EMBL/GenBank/DDBJ databases">
        <title>Shewanella sp. D4-2 isolated from Dokdo Island.</title>
        <authorList>
            <person name="Baek K."/>
        </authorList>
    </citation>
    <scope>NUCLEOTIDE SEQUENCE [LARGE SCALE GENOMIC DNA]</scope>
    <source>
        <strain evidence="1 2">D4-2</strain>
    </source>
</reference>
<sequence length="181" mass="20478">MTSIKQGEQMNNQPIAVFSHYLRQLRQLLNKCADHCEDETFLEARLTADMFNLYTQVQITAGFSLRACCPMAGREVPDLSCHGIDNNQQPLAQLDRQLVQTLDYLTELDDKVYDLMTGQITDKAGPVAVNLPTNEFIFQFALPNFMFHLSMVYAIAKTLGIPVTKGDFDGFHQYPVGFSFE</sequence>
<dbReference type="KEGG" id="smai:EXU30_01765"/>
<dbReference type="PANTHER" id="PTHR36922">
    <property type="entry name" value="BLL2446 PROTEIN"/>
    <property type="match status" value="1"/>
</dbReference>
<keyword evidence="2" id="KW-1185">Reference proteome</keyword>
<organism evidence="1 2">
    <name type="scientific">Shewanella maritima</name>
    <dbReference type="NCBI Taxonomy" id="2520507"/>
    <lineage>
        <taxon>Bacteria</taxon>
        <taxon>Pseudomonadati</taxon>
        <taxon>Pseudomonadota</taxon>
        <taxon>Gammaproteobacteria</taxon>
        <taxon>Alteromonadales</taxon>
        <taxon>Shewanellaceae</taxon>
        <taxon>Shewanella</taxon>
    </lineage>
</organism>
<dbReference type="AlphaFoldDB" id="A0A411PDD9"/>
<evidence type="ECO:0000313" key="1">
    <source>
        <dbReference type="EMBL" id="QBF81563.1"/>
    </source>
</evidence>
<dbReference type="InterPro" id="IPR034660">
    <property type="entry name" value="DinB/YfiT-like"/>
</dbReference>
<dbReference type="Pfam" id="PF09351">
    <property type="entry name" value="DUF1993"/>
    <property type="match status" value="1"/>
</dbReference>
<protein>
    <submittedName>
        <fullName evidence="1">DUF1993 domain-containing protein</fullName>
    </submittedName>
</protein>
<dbReference type="Gene3D" id="1.20.120.450">
    <property type="entry name" value="dinb family like domain"/>
    <property type="match status" value="1"/>
</dbReference>
<gene>
    <name evidence="1" type="ORF">EXU30_01765</name>
</gene>